<dbReference type="Pfam" id="PF18276">
    <property type="entry name" value="TcA_TcB_BD"/>
    <property type="match status" value="1"/>
</dbReference>
<evidence type="ECO:0000313" key="5">
    <source>
        <dbReference type="Proteomes" id="UP000238045"/>
    </source>
</evidence>
<dbReference type="InterPro" id="IPR040840">
    <property type="entry name" value="TcA_TcB_BD"/>
</dbReference>
<evidence type="ECO:0000259" key="1">
    <source>
        <dbReference type="Pfam" id="PF18276"/>
    </source>
</evidence>
<feature type="domain" description="Tc toxin complex TcA C-terminal TcB-binding" evidence="1">
    <location>
        <begin position="1306"/>
        <end position="1597"/>
    </location>
</feature>
<sequence>MSHPLNHRLNESLRDAMLAYYLNHKVPASLQGTLNNVDDLYEHWLLDVQVSQAVPTSPVACAISSLQQYITRIQLGLEPGYEQQHMTPLQDRTWREQLHAYPVWSASQQLRYHPANYLDPSLRSNKTDSFQQLENDLSQCRLQPDTVLMAIQGYLARFEEIANIRTLNGYIDGNADQLHNSTYYFIGKSTSENTYYWRALDMSRRSASTPTKPSLHAWSDWKKINLTLPDDTVEQTIRPVFFNNRLYFIWAQCIKPAPASSFMASQPRDDEGEDLMEWVNDHYAKFRLSFSYKKYDDSWSVPHTCIDQYCATEAVNAASLVVLNANTQSIAIAAGGTPDTLFLGLYAAIGQNSHPPEHFAAKFFQAVEVDQHFNISAVADGGSPGRYKIPPGSELSEKIKDLLDAFDPAQRRAVQGVLRGDVPHENGYYSELLTDNARKYFTLFGPANQGHLQFKIAPYTQRNITVTLLDALTADNNSDNYENKQPHIRDMPATSPVYDLNTNSLIITSTLDEAFRKPYSVTLSTSDNQISVTLRTDSTLDDPGVTRLKLGKGSHIIGAISDFRSTHYALYIKNPKTQEEFTNAVHEIDQRLITATENDHLGTITLEGRYIDKAAFIHLYTNRHIEFNLRLARYSTYNVPTGKHRGVKKLHFQNALLLANISISTSPLYLYKHVIMGSAFSPNLLSTVVDITAYQILNFLHTAHDSVSGTSPELPKGHSVTAHVPLVGTAATDVTVLHGVITLEATEEGPTVLGYALKAVTLTVETAAASAPLTQQRAPAITRHTQQPWGNAEFIDFSKSALVKKNVPGPIRLNTCFAAKLVQTAGISVEHLYRLSPQQWQEPPLSSAGTVEPIDFHGAAGKHFWELFLYLPWLVAHRLNHEQQYAQAQAWLHYIFDPTRAADVSADRPHYWGFNELVQQQTGPNGTNIDPHFSALGAPVHFRKAIYLFYLDILINRGDAAYRHPTPDNLTQAKLWYTRASQLLQTRPKITTVELWANIRLEDLEKNISHALRQLERQAPLIEIDRPIEGAYLPQLTDTDNLCLPFNPNLVARWDKLESRLHNLRHNFDITGKPLHLPLYAAPLAPQQLLASQAKSSLGQATLAFVIDAQVGHYRFHTRLGHAQAATDALMQFASTLLSLYERKEQAEYLEMQQQQAWDLANIVVSQQTQALVLDERNRQALEASRGVLETRLAYYDRLLTEGVSRAESQAGQLYLLSASFDNAASVASAGGGIAMLAPNIAGTAFGGSRWEGAFYAVQALAQGTATALRSTAADLDRTEHFNRRAQEWAFALQQTQLELAQLDAQRQAYAEQEKATRLQLRLAQTSLAQARSNHQLLAKRFTKAQLYGWVNAQLSQFYDQTYEVCQSLCLAAQACWQYEMADFNRRFVQVDAWNNPLRGYLAGESLKLSLLNMNAAYLDNPAQDLEIIKTVSLRHHLHDCHVTTLSEATDTPPDWARHMMQLVKTGNLHFKLTKALFDQDYPGHVLRRINSISVSLPATLGPYEDVRAMLTQTRNETELPDGSVYRDMRAHQQIALSTGLNDDGLFTLTFNQQERYLPFEYTGAISDWSLSFPVPSGQKTVLESINDIVIHLRYTARSGDRA</sequence>
<organism evidence="4 5">
    <name type="scientific">Pseudomonas poae</name>
    <dbReference type="NCBI Taxonomy" id="200451"/>
    <lineage>
        <taxon>Bacteria</taxon>
        <taxon>Pseudomonadati</taxon>
        <taxon>Pseudomonadota</taxon>
        <taxon>Gammaproteobacteria</taxon>
        <taxon>Pseudomonadales</taxon>
        <taxon>Pseudomonadaceae</taxon>
        <taxon>Pseudomonas</taxon>
    </lineage>
</organism>
<proteinExistence type="predicted"/>
<name>A0A2S9F0B4_9PSED</name>
<dbReference type="Proteomes" id="UP000238045">
    <property type="component" value="Unassembled WGS sequence"/>
</dbReference>
<dbReference type="Pfam" id="PF18413">
    <property type="entry name" value="Neuraminidase"/>
    <property type="match status" value="1"/>
</dbReference>
<dbReference type="InterPro" id="IPR041079">
    <property type="entry name" value="Neuraminidase-like"/>
</dbReference>
<evidence type="ECO:0000259" key="2">
    <source>
        <dbReference type="Pfam" id="PF18413"/>
    </source>
</evidence>
<gene>
    <name evidence="4" type="ORF">CQZ99_01235</name>
</gene>
<keyword evidence="5" id="KW-1185">Reference proteome</keyword>
<protein>
    <submittedName>
        <fullName evidence="4">Insecticidal toxin protein</fullName>
    </submittedName>
</protein>
<comment type="caution">
    <text evidence="4">The sequence shown here is derived from an EMBL/GenBank/DDBJ whole genome shotgun (WGS) entry which is preliminary data.</text>
</comment>
<reference evidence="4 5" key="1">
    <citation type="submission" date="2017-09" db="EMBL/GenBank/DDBJ databases">
        <title>Genomic, metabolic, and phenotypic characteristics of bacterial isolates from the natural microbiome of the model nematode Caenorhabditis elegans.</title>
        <authorList>
            <person name="Zimmermann J."/>
            <person name="Obeng N."/>
            <person name="Yang W."/>
            <person name="Obeng O."/>
            <person name="Kissoyan K."/>
            <person name="Pees B."/>
            <person name="Dirksen P."/>
            <person name="Hoppner M."/>
            <person name="Franke A."/>
            <person name="Rosenstiel P."/>
            <person name="Leippe M."/>
            <person name="Dierking K."/>
            <person name="Kaleta C."/>
            <person name="Schulenburg H."/>
        </authorList>
    </citation>
    <scope>NUCLEOTIDE SEQUENCE [LARGE SCALE GENOMIC DNA]</scope>
    <source>
        <strain evidence="4 5">MYb117</strain>
    </source>
</reference>
<evidence type="ECO:0000259" key="3">
    <source>
        <dbReference type="Pfam" id="PF20220"/>
    </source>
</evidence>
<accession>A0A2S9F0B4</accession>
<feature type="domain" description="Neuraminidase-like" evidence="2">
    <location>
        <begin position="166"/>
        <end position="308"/>
    </location>
</feature>
<dbReference type="RefSeq" id="WP_105694970.1">
    <property type="nucleotide sequence ID" value="NZ_CP159260.1"/>
</dbReference>
<feature type="domain" description="ABC toxin N-terminal" evidence="3">
    <location>
        <begin position="8"/>
        <end position="134"/>
    </location>
</feature>
<evidence type="ECO:0000313" key="4">
    <source>
        <dbReference type="EMBL" id="PRC23034.1"/>
    </source>
</evidence>
<dbReference type="Pfam" id="PF20220">
    <property type="entry name" value="ABC_toxin_N"/>
    <property type="match status" value="1"/>
</dbReference>
<dbReference type="EMBL" id="PCQL01000001">
    <property type="protein sequence ID" value="PRC23034.1"/>
    <property type="molecule type" value="Genomic_DNA"/>
</dbReference>
<dbReference type="InterPro" id="IPR046839">
    <property type="entry name" value="ABC_toxin_N"/>
</dbReference>